<evidence type="ECO:0000313" key="2">
    <source>
        <dbReference type="Proteomes" id="UP000799423"/>
    </source>
</evidence>
<accession>A0A6A7B371</accession>
<organism evidence="1 2">
    <name type="scientific">Plenodomus tracheiphilus IPT5</name>
    <dbReference type="NCBI Taxonomy" id="1408161"/>
    <lineage>
        <taxon>Eukaryota</taxon>
        <taxon>Fungi</taxon>
        <taxon>Dikarya</taxon>
        <taxon>Ascomycota</taxon>
        <taxon>Pezizomycotina</taxon>
        <taxon>Dothideomycetes</taxon>
        <taxon>Pleosporomycetidae</taxon>
        <taxon>Pleosporales</taxon>
        <taxon>Pleosporineae</taxon>
        <taxon>Leptosphaeriaceae</taxon>
        <taxon>Plenodomus</taxon>
    </lineage>
</organism>
<dbReference type="EMBL" id="MU006309">
    <property type="protein sequence ID" value="KAF2849941.1"/>
    <property type="molecule type" value="Genomic_DNA"/>
</dbReference>
<reference evidence="1" key="1">
    <citation type="submission" date="2020-01" db="EMBL/GenBank/DDBJ databases">
        <authorList>
            <consortium name="DOE Joint Genome Institute"/>
            <person name="Haridas S."/>
            <person name="Albert R."/>
            <person name="Binder M."/>
            <person name="Bloem J."/>
            <person name="Labutti K."/>
            <person name="Salamov A."/>
            <person name="Andreopoulos B."/>
            <person name="Baker S.E."/>
            <person name="Barry K."/>
            <person name="Bills G."/>
            <person name="Bluhm B.H."/>
            <person name="Cannon C."/>
            <person name="Castanera R."/>
            <person name="Culley D.E."/>
            <person name="Daum C."/>
            <person name="Ezra D."/>
            <person name="Gonzalez J.B."/>
            <person name="Henrissat B."/>
            <person name="Kuo A."/>
            <person name="Liang C."/>
            <person name="Lipzen A."/>
            <person name="Lutzoni F."/>
            <person name="Magnuson J."/>
            <person name="Mondo S."/>
            <person name="Nolan M."/>
            <person name="Ohm R."/>
            <person name="Pangilinan J."/>
            <person name="Park H.-J."/>
            <person name="Ramirez L."/>
            <person name="Alfaro M."/>
            <person name="Sun H."/>
            <person name="Tritt A."/>
            <person name="Yoshinaga Y."/>
            <person name="Zwiers L.-H."/>
            <person name="Turgeon B.G."/>
            <person name="Goodwin S.B."/>
            <person name="Spatafora J.W."/>
            <person name="Crous P.W."/>
            <person name="Grigoriev I.V."/>
        </authorList>
    </citation>
    <scope>NUCLEOTIDE SEQUENCE</scope>
    <source>
        <strain evidence="1">IPT5</strain>
    </source>
</reference>
<name>A0A6A7B371_9PLEO</name>
<gene>
    <name evidence="1" type="ORF">T440DRAFT_120487</name>
</gene>
<evidence type="ECO:0000313" key="1">
    <source>
        <dbReference type="EMBL" id="KAF2849941.1"/>
    </source>
</evidence>
<keyword evidence="2" id="KW-1185">Reference proteome</keyword>
<proteinExistence type="predicted"/>
<dbReference type="AlphaFoldDB" id="A0A6A7B371"/>
<sequence length="87" mass="9233">MPTSPAVWSGAWPHHRSWLVLCHHHAHAETAAPLSSPFNASPCFTLACSLKPTRLPGSGPVALSWSSSTSPSNPHMTSTAMDIMAVM</sequence>
<protein>
    <submittedName>
        <fullName evidence="1">Uncharacterized protein</fullName>
    </submittedName>
</protein>
<dbReference type="Proteomes" id="UP000799423">
    <property type="component" value="Unassembled WGS sequence"/>
</dbReference>